<keyword evidence="1" id="KW-0472">Membrane</keyword>
<evidence type="ECO:0000313" key="4">
    <source>
        <dbReference type="Proteomes" id="UP000024635"/>
    </source>
</evidence>
<evidence type="ECO:0000256" key="1">
    <source>
        <dbReference type="SAM" id="Phobius"/>
    </source>
</evidence>
<accession>A0A016VP28</accession>
<keyword evidence="1" id="KW-0812">Transmembrane</keyword>
<name>A0A016VP28_9BILA</name>
<evidence type="ECO:0000313" key="3">
    <source>
        <dbReference type="EMBL" id="EYC29165.1"/>
    </source>
</evidence>
<evidence type="ECO:0008006" key="5">
    <source>
        <dbReference type="Google" id="ProtNLM"/>
    </source>
</evidence>
<comment type="caution">
    <text evidence="3">The sequence shown here is derived from an EMBL/GenBank/DDBJ whole genome shotgun (WGS) entry which is preliminary data.</text>
</comment>
<dbReference type="Proteomes" id="UP000024635">
    <property type="component" value="Unassembled WGS sequence"/>
</dbReference>
<proteinExistence type="predicted"/>
<keyword evidence="4" id="KW-1185">Reference proteome</keyword>
<protein>
    <recommendedName>
        <fullName evidence="5">ZP domain-containing protein</fullName>
    </recommendedName>
</protein>
<sequence>MLLQIIAVFAVIWQNNGKSHAEDECKTEHAVHSADPDLLRCFRATITHVDEHRTEINSSRIHIDFGASHTKTLGQCFRYYGRKVHDQGIDILSPSGELEPKRLRNGEIVHCFCSTEKCDDDFLGKINVANNTKSFVSDELQHIVEAALKKLPIETTEKAKDLTIQESPRIATVKTSIPAKDHTTQGASVATMKNDKTLNSPSAFEFSDLLDHDQFRAHLRDRRKFSLLMVILALAMSTIMMCQFSLIVCMRNEIRYYQEPESHQNTVRQLSTVLVPEDTVQTKL</sequence>
<organism evidence="3 4">
    <name type="scientific">Ancylostoma ceylanicum</name>
    <dbReference type="NCBI Taxonomy" id="53326"/>
    <lineage>
        <taxon>Eukaryota</taxon>
        <taxon>Metazoa</taxon>
        <taxon>Ecdysozoa</taxon>
        <taxon>Nematoda</taxon>
        <taxon>Chromadorea</taxon>
        <taxon>Rhabditida</taxon>
        <taxon>Rhabditina</taxon>
        <taxon>Rhabditomorpha</taxon>
        <taxon>Strongyloidea</taxon>
        <taxon>Ancylostomatidae</taxon>
        <taxon>Ancylostomatinae</taxon>
        <taxon>Ancylostoma</taxon>
    </lineage>
</organism>
<dbReference type="AlphaFoldDB" id="A0A016VP28"/>
<feature type="signal peptide" evidence="2">
    <location>
        <begin position="1"/>
        <end position="21"/>
    </location>
</feature>
<feature type="chain" id="PRO_5001490929" description="ZP domain-containing protein" evidence="2">
    <location>
        <begin position="22"/>
        <end position="284"/>
    </location>
</feature>
<evidence type="ECO:0000256" key="2">
    <source>
        <dbReference type="SAM" id="SignalP"/>
    </source>
</evidence>
<keyword evidence="2" id="KW-0732">Signal</keyword>
<gene>
    <name evidence="3" type="primary">Acey_s0006.g2820</name>
    <name evidence="3" type="ORF">Y032_0006g2820</name>
</gene>
<feature type="transmembrane region" description="Helical" evidence="1">
    <location>
        <begin position="225"/>
        <end position="249"/>
    </location>
</feature>
<reference evidence="4" key="1">
    <citation type="journal article" date="2015" name="Nat. Genet.">
        <title>The genome and transcriptome of the zoonotic hookworm Ancylostoma ceylanicum identify infection-specific gene families.</title>
        <authorList>
            <person name="Schwarz E.M."/>
            <person name="Hu Y."/>
            <person name="Antoshechkin I."/>
            <person name="Miller M.M."/>
            <person name="Sternberg P.W."/>
            <person name="Aroian R.V."/>
        </authorList>
    </citation>
    <scope>NUCLEOTIDE SEQUENCE</scope>
    <source>
        <strain evidence="4">HY135</strain>
    </source>
</reference>
<dbReference type="EMBL" id="JARK01001342">
    <property type="protein sequence ID" value="EYC29165.1"/>
    <property type="molecule type" value="Genomic_DNA"/>
</dbReference>
<keyword evidence="1" id="KW-1133">Transmembrane helix</keyword>